<reference evidence="2 3" key="1">
    <citation type="submission" date="2018-07" db="EMBL/GenBank/DDBJ databases">
        <title>Leeuwenhoekiella genomics.</title>
        <authorList>
            <person name="Tahon G."/>
            <person name="Willems A."/>
        </authorList>
    </citation>
    <scope>NUCLEOTIDE SEQUENCE [LARGE SCALE GENOMIC DNA]</scope>
    <source>
        <strain evidence="2 3">LMG 29608</strain>
    </source>
</reference>
<dbReference type="Pfam" id="PF14064">
    <property type="entry name" value="HmuY"/>
    <property type="match status" value="1"/>
</dbReference>
<protein>
    <submittedName>
        <fullName evidence="2">Heme-binding HmuY-like protein</fullName>
    </submittedName>
</protein>
<feature type="chain" id="PRO_5020704946" evidence="1">
    <location>
        <begin position="21"/>
        <end position="209"/>
    </location>
</feature>
<dbReference type="InterPro" id="IPR025921">
    <property type="entry name" value="HmuY"/>
</dbReference>
<name>A0A4Q0NQ52_9FLAO</name>
<gene>
    <name evidence="2" type="ORF">DSM02_3955</name>
</gene>
<accession>A0A4Q0NQ52</accession>
<dbReference type="PROSITE" id="PS51257">
    <property type="entry name" value="PROKAR_LIPOPROTEIN"/>
    <property type="match status" value="1"/>
</dbReference>
<dbReference type="AlphaFoldDB" id="A0A4Q0NQ52"/>
<keyword evidence="1" id="KW-0732">Signal</keyword>
<dbReference type="OrthoDB" id="5510929at2"/>
<dbReference type="CDD" id="cd12105">
    <property type="entry name" value="HmuY"/>
    <property type="match status" value="1"/>
</dbReference>
<evidence type="ECO:0000313" key="2">
    <source>
        <dbReference type="EMBL" id="RXG12109.1"/>
    </source>
</evidence>
<evidence type="ECO:0000256" key="1">
    <source>
        <dbReference type="SAM" id="SignalP"/>
    </source>
</evidence>
<dbReference type="EMBL" id="QOVK01000032">
    <property type="protein sequence ID" value="RXG12109.1"/>
    <property type="molecule type" value="Genomic_DNA"/>
</dbReference>
<comment type="caution">
    <text evidence="2">The sequence shown here is derived from an EMBL/GenBank/DDBJ whole genome shotgun (WGS) entry which is preliminary data.</text>
</comment>
<sequence>MNIFKSLTALSLVLALGSCSSDDDNSAPLIALESETVTNLYAPQIGGRGEPISGDFVKFDFETGSETTSETDWDVAFRGSTLIVNGGSTTGTTDEPERTADAAVYLTQGSLASVTEVNISLFKQDTAEGPAIATGSGNGWYNYTGEPDHLIVPIPGTILVFRTSEGKYAKLDILSYYENAPEKPNASFDDTPYYTFNYVYQPNEGVITF</sequence>
<keyword evidence="3" id="KW-1185">Reference proteome</keyword>
<feature type="signal peptide" evidence="1">
    <location>
        <begin position="1"/>
        <end position="20"/>
    </location>
</feature>
<proteinExistence type="predicted"/>
<organism evidence="2 3">
    <name type="scientific">Leeuwenhoekiella polynyae</name>
    <dbReference type="NCBI Taxonomy" id="1550906"/>
    <lineage>
        <taxon>Bacteria</taxon>
        <taxon>Pseudomonadati</taxon>
        <taxon>Bacteroidota</taxon>
        <taxon>Flavobacteriia</taxon>
        <taxon>Flavobacteriales</taxon>
        <taxon>Flavobacteriaceae</taxon>
        <taxon>Leeuwenhoekiella</taxon>
    </lineage>
</organism>
<dbReference type="Proteomes" id="UP000289859">
    <property type="component" value="Unassembled WGS sequence"/>
</dbReference>
<evidence type="ECO:0000313" key="3">
    <source>
        <dbReference type="Proteomes" id="UP000289859"/>
    </source>
</evidence>